<name>A0A3R7LHC8_9TRYP</name>
<dbReference type="OrthoDB" id="276008at2759"/>
<reference evidence="2 3" key="1">
    <citation type="journal article" date="2018" name="BMC Genomics">
        <title>Genomic comparison of Trypanosoma conorhini and Trypanosoma rangeli to Trypanosoma cruzi strains of high and low virulence.</title>
        <authorList>
            <person name="Bradwell K.R."/>
            <person name="Koparde V.N."/>
            <person name="Matveyev A.V."/>
            <person name="Serrano M.G."/>
            <person name="Alves J.M."/>
            <person name="Parikh H."/>
            <person name="Huang B."/>
            <person name="Lee V."/>
            <person name="Espinosa-Alvarez O."/>
            <person name="Ortiz P.A."/>
            <person name="Costa-Martins A.G."/>
            <person name="Teixeira M.M."/>
            <person name="Buck G.A."/>
        </authorList>
    </citation>
    <scope>NUCLEOTIDE SEQUENCE [LARGE SCALE GENOMIC DNA]</scope>
    <source>
        <strain evidence="2 3">025E</strain>
    </source>
</reference>
<comment type="caution">
    <text evidence="2">The sequence shown here is derived from an EMBL/GenBank/DDBJ whole genome shotgun (WGS) entry which is preliminary data.</text>
</comment>
<dbReference type="AlphaFoldDB" id="A0A3R7LHC8"/>
<protein>
    <submittedName>
        <fullName evidence="2">Putative spliced leader RNA PSE-promoter transcription factor PPB1</fullName>
    </submittedName>
</protein>
<sequence length="625" mass="69593">MRRCLALLRPKTSAGAGGVEYRPRFRPRRLVMPVNPSDVHSALRSNNPAYEKYKDQRRLRRVVERRGSIALATVPAERSVGDAFRLMLEVCEKDGLFLEAESLTPKYLRPLEELLKEATASSASSSSFHAVSGPGGPQVPERCRHDSPLCALGLSASRAMSRGDAHTAGAAEGLTLRDIDTIWRMLDNTPLDSPVHGILANRGKALVETCIASTAQEAFPRLRSKHLQALLHECCGLLACGRVALRLGFADMCNVGGEISMWRELNVLTERFKVARRKAAAHLQRIENGVPQQRRWYWRGVLRSAAGRLKLFPVHQEDLLPRMEWIRGSIFAFVAFIEMAEQSGDGVRLQPLIKKLFCSQLGSFLHVSQVLDSAQQAAEALRQPTVTESDACSSQLGPTEARERQQMLATRIQQELEKLRHMTEDELEVLSEQTHPLNTRADARRDQFASSGGAHATQSLRDDIFDDYRVTRHHKVAPPAMLHCIRPQNAFKETQIILRYDPNVPKALSSAPIDVDQVVRSVTEVHETNPYASLYAHQQFRQVEYTVCRLYAGRRCIGQGKGESLMEAMNEAAQHTLLNYYLKKPPSTVAAATSTPAAEGPAVDAAHAGLSEVRVNKSFDEEIFF</sequence>
<evidence type="ECO:0000256" key="1">
    <source>
        <dbReference type="SAM" id="Coils"/>
    </source>
</evidence>
<dbReference type="EMBL" id="MKKU01000011">
    <property type="protein sequence ID" value="RNF27281.1"/>
    <property type="molecule type" value="Genomic_DNA"/>
</dbReference>
<dbReference type="RefSeq" id="XP_029232487.1">
    <property type="nucleotide sequence ID" value="XM_029367414.1"/>
</dbReference>
<gene>
    <name evidence="2" type="ORF">Tco025E_00472</name>
</gene>
<organism evidence="2 3">
    <name type="scientific">Trypanosoma conorhini</name>
    <dbReference type="NCBI Taxonomy" id="83891"/>
    <lineage>
        <taxon>Eukaryota</taxon>
        <taxon>Discoba</taxon>
        <taxon>Euglenozoa</taxon>
        <taxon>Kinetoplastea</taxon>
        <taxon>Metakinetoplastina</taxon>
        <taxon>Trypanosomatida</taxon>
        <taxon>Trypanosomatidae</taxon>
        <taxon>Trypanosoma</taxon>
    </lineage>
</organism>
<evidence type="ECO:0000313" key="2">
    <source>
        <dbReference type="EMBL" id="RNF27281.1"/>
    </source>
</evidence>
<feature type="coiled-coil region" evidence="1">
    <location>
        <begin position="402"/>
        <end position="433"/>
    </location>
</feature>
<proteinExistence type="predicted"/>
<keyword evidence="1" id="KW-0175">Coiled coil</keyword>
<accession>A0A3R7LHC8</accession>
<dbReference type="GeneID" id="40314083"/>
<evidence type="ECO:0000313" key="3">
    <source>
        <dbReference type="Proteomes" id="UP000284403"/>
    </source>
</evidence>
<dbReference type="Gene3D" id="3.30.160.20">
    <property type="match status" value="1"/>
</dbReference>
<dbReference type="Proteomes" id="UP000284403">
    <property type="component" value="Unassembled WGS sequence"/>
</dbReference>
<keyword evidence="3" id="KW-1185">Reference proteome</keyword>